<proteinExistence type="predicted"/>
<keyword evidence="5" id="KW-0808">Transferase</keyword>
<dbReference type="PROSITE" id="PS51101">
    <property type="entry name" value="PTS_EIIB_TYPE_4"/>
    <property type="match status" value="1"/>
</dbReference>
<dbReference type="Proteomes" id="UP000265643">
    <property type="component" value="Unassembled WGS sequence"/>
</dbReference>
<keyword evidence="2" id="KW-0813">Transport</keyword>
<evidence type="ECO:0000313" key="10">
    <source>
        <dbReference type="Proteomes" id="UP000265643"/>
    </source>
</evidence>
<keyword evidence="7" id="KW-0418">Kinase</keyword>
<evidence type="ECO:0000259" key="8">
    <source>
        <dbReference type="PROSITE" id="PS51101"/>
    </source>
</evidence>
<dbReference type="AlphaFoldDB" id="A0A391PC89"/>
<dbReference type="Gene3D" id="3.40.35.10">
    <property type="entry name" value="Phosphotransferase system, sorbose subfamily IIB component"/>
    <property type="match status" value="1"/>
</dbReference>
<keyword evidence="4 9" id="KW-0762">Sugar transport</keyword>
<accession>A0A391PC89</accession>
<evidence type="ECO:0000256" key="3">
    <source>
        <dbReference type="ARBA" id="ARBA00022490"/>
    </source>
</evidence>
<evidence type="ECO:0000256" key="5">
    <source>
        <dbReference type="ARBA" id="ARBA00022679"/>
    </source>
</evidence>
<sequence>MVTMLRVDDRLLHGQVAFSWINQTNPDAILIANDGVINDEITKLAIKMAKPAGVKMAIKSLKDGIDLINNPKTNNMKIFVVVKNTDDALKVVQEIEGIKMLNIGGASNKKEGGKMILKGIYMTAKDIENIRKLIPLVETIDTRVVPSDSCKNIEEFI</sequence>
<keyword evidence="10" id="KW-1185">Reference proteome</keyword>
<dbReference type="RefSeq" id="WP_119298052.1">
    <property type="nucleotide sequence ID" value="NZ_BHGK01000001.1"/>
</dbReference>
<keyword evidence="6" id="KW-0598">Phosphotransferase system</keyword>
<dbReference type="GO" id="GO:0016301">
    <property type="term" value="F:kinase activity"/>
    <property type="evidence" value="ECO:0007669"/>
    <property type="project" value="UniProtKB-KW"/>
</dbReference>
<comment type="caution">
    <text evidence="9">The sequence shown here is derived from an EMBL/GenBank/DDBJ whole genome shotgun (WGS) entry which is preliminary data.</text>
</comment>
<feature type="domain" description="PTS EIIB type-4" evidence="8">
    <location>
        <begin position="1"/>
        <end position="157"/>
    </location>
</feature>
<comment type="subcellular location">
    <subcellularLocation>
        <location evidence="1">Cytoplasm</location>
    </subcellularLocation>
</comment>
<evidence type="ECO:0000256" key="2">
    <source>
        <dbReference type="ARBA" id="ARBA00022448"/>
    </source>
</evidence>
<reference evidence="10" key="1">
    <citation type="submission" date="2018-09" db="EMBL/GenBank/DDBJ databases">
        <title>Draft Genome Sequence of Mediterraneibacter sp. KCTC 15684.</title>
        <authorList>
            <person name="Kim J.S."/>
            <person name="Han K.I."/>
            <person name="Suh M.K."/>
            <person name="Lee K.C."/>
            <person name="Eom M.K."/>
            <person name="Lee J.H."/>
            <person name="Park S.H."/>
            <person name="Kang S.W."/>
            <person name="Park J.E."/>
            <person name="Oh B.S."/>
            <person name="Yu S.Y."/>
            <person name="Choi S.H."/>
            <person name="Lee D.H."/>
            <person name="Yoon H."/>
            <person name="Kim B."/>
            <person name="Yang S.J."/>
            <person name="Lee J.S."/>
        </authorList>
    </citation>
    <scope>NUCLEOTIDE SEQUENCE [LARGE SCALE GENOMIC DNA]</scope>
    <source>
        <strain evidence="10">KCTC 15684</strain>
    </source>
</reference>
<dbReference type="InterPro" id="IPR036667">
    <property type="entry name" value="PTS_IIB_sorbose-sp_sf"/>
</dbReference>
<gene>
    <name evidence="9" type="ORF">KGMB01110_17190</name>
</gene>
<name>A0A391PC89_9FIRM</name>
<dbReference type="Pfam" id="PF03830">
    <property type="entry name" value="PTSIIB_sorb"/>
    <property type="match status" value="1"/>
</dbReference>
<evidence type="ECO:0000256" key="7">
    <source>
        <dbReference type="ARBA" id="ARBA00022777"/>
    </source>
</evidence>
<dbReference type="GO" id="GO:0008982">
    <property type="term" value="F:protein-N(PI)-phosphohistidine-sugar phosphotransferase activity"/>
    <property type="evidence" value="ECO:0007669"/>
    <property type="project" value="InterPro"/>
</dbReference>
<evidence type="ECO:0000313" key="9">
    <source>
        <dbReference type="EMBL" id="GCA67283.1"/>
    </source>
</evidence>
<dbReference type="EMBL" id="BHGK01000001">
    <property type="protein sequence ID" value="GCA67283.1"/>
    <property type="molecule type" value="Genomic_DNA"/>
</dbReference>
<dbReference type="GO" id="GO:0009401">
    <property type="term" value="P:phosphoenolpyruvate-dependent sugar phosphotransferase system"/>
    <property type="evidence" value="ECO:0007669"/>
    <property type="project" value="UniProtKB-KW"/>
</dbReference>
<keyword evidence="3" id="KW-0963">Cytoplasm</keyword>
<protein>
    <submittedName>
        <fullName evidence="9">PTS sugar transporter</fullName>
    </submittedName>
</protein>
<evidence type="ECO:0000256" key="1">
    <source>
        <dbReference type="ARBA" id="ARBA00004496"/>
    </source>
</evidence>
<evidence type="ECO:0000256" key="6">
    <source>
        <dbReference type="ARBA" id="ARBA00022683"/>
    </source>
</evidence>
<dbReference type="SUPFAM" id="SSF52728">
    <property type="entry name" value="PTS IIb component"/>
    <property type="match status" value="1"/>
</dbReference>
<dbReference type="InterPro" id="IPR004720">
    <property type="entry name" value="PTS_IIB_sorbose-sp"/>
</dbReference>
<organism evidence="9 10">
    <name type="scientific">Mediterraneibacter butyricigenes</name>
    <dbReference type="NCBI Taxonomy" id="2316025"/>
    <lineage>
        <taxon>Bacteria</taxon>
        <taxon>Bacillati</taxon>
        <taxon>Bacillota</taxon>
        <taxon>Clostridia</taxon>
        <taxon>Lachnospirales</taxon>
        <taxon>Lachnospiraceae</taxon>
        <taxon>Mediterraneibacter</taxon>
    </lineage>
</organism>
<dbReference type="GO" id="GO:0005737">
    <property type="term" value="C:cytoplasm"/>
    <property type="evidence" value="ECO:0007669"/>
    <property type="project" value="UniProtKB-SubCell"/>
</dbReference>
<evidence type="ECO:0000256" key="4">
    <source>
        <dbReference type="ARBA" id="ARBA00022597"/>
    </source>
</evidence>